<reference evidence="2 3" key="1">
    <citation type="submission" date="2021-06" db="EMBL/GenBank/DDBJ databases">
        <authorList>
            <person name="Kallberg Y."/>
            <person name="Tangrot J."/>
            <person name="Rosling A."/>
        </authorList>
    </citation>
    <scope>NUCLEOTIDE SEQUENCE [LARGE SCALE GENOMIC DNA]</scope>
    <source>
        <strain evidence="2 3">120-4 pot B 10/14</strain>
    </source>
</reference>
<evidence type="ECO:0000313" key="2">
    <source>
        <dbReference type="EMBL" id="CAG8849449.1"/>
    </source>
</evidence>
<proteinExistence type="predicted"/>
<gene>
    <name evidence="2" type="ORF">GMARGA_LOCUS39723</name>
</gene>
<feature type="compositionally biased region" description="Basic residues" evidence="1">
    <location>
        <begin position="52"/>
        <end position="68"/>
    </location>
</feature>
<keyword evidence="3" id="KW-1185">Reference proteome</keyword>
<dbReference type="EMBL" id="CAJVQB010096303">
    <property type="protein sequence ID" value="CAG8849449.1"/>
    <property type="molecule type" value="Genomic_DNA"/>
</dbReference>
<protein>
    <submittedName>
        <fullName evidence="2">34798_t:CDS:1</fullName>
    </submittedName>
</protein>
<sequence length="68" mass="7714">SSLDDIFTKKHVKIEDVDRVDDGSVDSEKINFNLDKGNMKEVYCNDDERVRKDKHSKSSRGRKSGKGG</sequence>
<dbReference type="Proteomes" id="UP000789901">
    <property type="component" value="Unassembled WGS sequence"/>
</dbReference>
<name>A0ABN7X7M6_GIGMA</name>
<feature type="region of interest" description="Disordered" evidence="1">
    <location>
        <begin position="45"/>
        <end position="68"/>
    </location>
</feature>
<feature type="non-terminal residue" evidence="2">
    <location>
        <position position="1"/>
    </location>
</feature>
<organism evidence="2 3">
    <name type="scientific">Gigaspora margarita</name>
    <dbReference type="NCBI Taxonomy" id="4874"/>
    <lineage>
        <taxon>Eukaryota</taxon>
        <taxon>Fungi</taxon>
        <taxon>Fungi incertae sedis</taxon>
        <taxon>Mucoromycota</taxon>
        <taxon>Glomeromycotina</taxon>
        <taxon>Glomeromycetes</taxon>
        <taxon>Diversisporales</taxon>
        <taxon>Gigasporaceae</taxon>
        <taxon>Gigaspora</taxon>
    </lineage>
</organism>
<comment type="caution">
    <text evidence="2">The sequence shown here is derived from an EMBL/GenBank/DDBJ whole genome shotgun (WGS) entry which is preliminary data.</text>
</comment>
<evidence type="ECO:0000313" key="3">
    <source>
        <dbReference type="Proteomes" id="UP000789901"/>
    </source>
</evidence>
<feature type="non-terminal residue" evidence="2">
    <location>
        <position position="68"/>
    </location>
</feature>
<evidence type="ECO:0000256" key="1">
    <source>
        <dbReference type="SAM" id="MobiDB-lite"/>
    </source>
</evidence>
<accession>A0ABN7X7M6</accession>